<feature type="region of interest" description="Disordered" evidence="1">
    <location>
        <begin position="1"/>
        <end position="20"/>
    </location>
</feature>
<dbReference type="EMBL" id="CP000679">
    <property type="protein sequence ID" value="ABP66987.2"/>
    <property type="molecule type" value="Genomic_DNA"/>
</dbReference>
<evidence type="ECO:0000259" key="2">
    <source>
        <dbReference type="SMART" id="SM00382"/>
    </source>
</evidence>
<dbReference type="eggNOG" id="COG3451">
    <property type="taxonomic scope" value="Bacteria"/>
</dbReference>
<evidence type="ECO:0000256" key="1">
    <source>
        <dbReference type="SAM" id="MobiDB-lite"/>
    </source>
</evidence>
<dbReference type="STRING" id="351627.Csac_1385"/>
<dbReference type="Gene3D" id="1.10.8.730">
    <property type="match status" value="1"/>
</dbReference>
<dbReference type="InterPro" id="IPR051162">
    <property type="entry name" value="T4SS_component"/>
</dbReference>
<dbReference type="PANTHER" id="PTHR30121">
    <property type="entry name" value="UNCHARACTERIZED PROTEIN YJGR-RELATED"/>
    <property type="match status" value="1"/>
</dbReference>
<dbReference type="SMART" id="SM00382">
    <property type="entry name" value="AAA"/>
    <property type="match status" value="1"/>
</dbReference>
<dbReference type="AlphaFoldDB" id="A4XJA2"/>
<dbReference type="InterPro" id="IPR043964">
    <property type="entry name" value="P-loop_TraG"/>
</dbReference>
<dbReference type="CDD" id="cd01127">
    <property type="entry name" value="TrwB_TraG_TraD_VirD4"/>
    <property type="match status" value="1"/>
</dbReference>
<evidence type="ECO:0000313" key="4">
    <source>
        <dbReference type="Proteomes" id="UP000000256"/>
    </source>
</evidence>
<dbReference type="Proteomes" id="UP000000256">
    <property type="component" value="Chromosome"/>
</dbReference>
<dbReference type="SUPFAM" id="SSF52540">
    <property type="entry name" value="P-loop containing nucleoside triphosphate hydrolases"/>
    <property type="match status" value="1"/>
</dbReference>
<dbReference type="InterPro" id="IPR027417">
    <property type="entry name" value="P-loop_NTPase"/>
</dbReference>
<accession>A4XJA2</accession>
<reference evidence="3 4" key="1">
    <citation type="journal article" date="2008" name="Appl. Environ. Microbiol.">
        <title>Hydrogenomics of the extremely thermophilic bacterium Caldicellulosiruptor saccharolyticus.</title>
        <authorList>
            <person name="van de Werken H.J."/>
            <person name="Verhaart M.R."/>
            <person name="VanFossen A.L."/>
            <person name="Willquist K."/>
            <person name="Lewis D.L."/>
            <person name="Nichols J.D."/>
            <person name="Goorissen H.P."/>
            <person name="Mongodin E.F."/>
            <person name="Nelson K.E."/>
            <person name="van Niel E.W."/>
            <person name="Stams A.J."/>
            <person name="Ward D.E."/>
            <person name="de Vos W.M."/>
            <person name="van der Oost J."/>
            <person name="Kelly R.M."/>
            <person name="Kengen S.W."/>
        </authorList>
    </citation>
    <scope>NUCLEOTIDE SEQUENCE [LARGE SCALE GENOMIC DNA]</scope>
    <source>
        <strain evidence="4">ATCC 43494 / DSM 8903 / Tp8T 6331</strain>
    </source>
</reference>
<protein>
    <submittedName>
        <fullName evidence="3">AAA ATPase</fullName>
    </submittedName>
</protein>
<sequence length="612" mass="70588">MKLKTKNKNLSKNTGQPKHETSMFELTPDIFDLFLPDAFQENVDYIYLGPENYCRVYVLDIDYPGEMYVGFFDSLLDKGEIAISVFIEPRDTGEAIKDITRRINAMKSNAMLQRGEPDYKLLAQIEWYDALRSSLQRNLEKILMTQVFIVVYAKTLEKLKEDCIRITKFAESLGLNMRCLSFEQQKGFLSSLPLGPRNLRYFEKFRLMTTSSTACLFPVGNTDISYDEGFYIGYNVITNSPVFYNQFDKQLPNPHMAIFGTTGAGKSTTMKTMLGRMAAYGYNICVLDPEREYEKIINMLGGKYVRIRPGEKLGINPFDVEVEEEEGKRFIDLNSKVADIRFILNIISEYYIGKKLDGVQMAAIERIVRKLYYDRGITSDPDSLYTSVRMDEKGQLLVGKIKKELPTLSDLREELYKESETQALAKAMEVFVGEGSLALFDCQTTIDADDKIIAFDLKEFERDNFLKFFASVNILSWIWNKFSNAKLKGQKKVVIFDEAWMFTRYQASAEYLEFISRKGRKYKISLMIASQTLLEFLMNDTGRAIINMCASKFLMRQESDMAAQIAEFFRLSERTTEIITSADKGQGILMNPREKIFVQITPFDFEWEYVTT</sequence>
<dbReference type="KEGG" id="csc:Csac_1385"/>
<dbReference type="RefSeq" id="WP_011916923.1">
    <property type="nucleotide sequence ID" value="NC_009437.1"/>
</dbReference>
<gene>
    <name evidence="3" type="ordered locus">Csac_1385</name>
</gene>
<proteinExistence type="predicted"/>
<dbReference type="PANTHER" id="PTHR30121:SF6">
    <property type="entry name" value="SLR6007 PROTEIN"/>
    <property type="match status" value="1"/>
</dbReference>
<dbReference type="Gene3D" id="3.40.50.300">
    <property type="entry name" value="P-loop containing nucleotide triphosphate hydrolases"/>
    <property type="match status" value="1"/>
</dbReference>
<feature type="domain" description="AAA+ ATPase" evidence="2">
    <location>
        <begin position="252"/>
        <end position="552"/>
    </location>
</feature>
<evidence type="ECO:0000313" key="3">
    <source>
        <dbReference type="EMBL" id="ABP66987.2"/>
    </source>
</evidence>
<name>A4XJA2_CALS8</name>
<dbReference type="OrthoDB" id="9804380at2"/>
<organism evidence="3 4">
    <name type="scientific">Caldicellulosiruptor saccharolyticus (strain ATCC 43494 / DSM 8903 / Tp8T 6331)</name>
    <dbReference type="NCBI Taxonomy" id="351627"/>
    <lineage>
        <taxon>Bacteria</taxon>
        <taxon>Bacillati</taxon>
        <taxon>Bacillota</taxon>
        <taxon>Bacillota incertae sedis</taxon>
        <taxon>Caldicellulosiruptorales</taxon>
        <taxon>Caldicellulosiruptoraceae</taxon>
        <taxon>Caldicellulosiruptor</taxon>
    </lineage>
</organism>
<keyword evidence="4" id="KW-1185">Reference proteome</keyword>
<dbReference type="InterPro" id="IPR003593">
    <property type="entry name" value="AAA+_ATPase"/>
</dbReference>
<dbReference type="Pfam" id="PF19044">
    <property type="entry name" value="P-loop_TraG"/>
    <property type="match status" value="1"/>
</dbReference>
<dbReference type="HOGENOM" id="CLU_009097_4_1_9"/>